<dbReference type="GO" id="GO:0016020">
    <property type="term" value="C:membrane"/>
    <property type="evidence" value="ECO:0007669"/>
    <property type="project" value="UniProtKB-SubCell"/>
</dbReference>
<name>A0AAD8ZAZ8_9TELE</name>
<dbReference type="PANTHER" id="PTHR26451">
    <property type="entry name" value="G_PROTEIN_RECEP_F1_2 DOMAIN-CONTAINING PROTEIN"/>
    <property type="match status" value="1"/>
</dbReference>
<dbReference type="CDD" id="cd00637">
    <property type="entry name" value="7tm_classA_rhodopsin-like"/>
    <property type="match status" value="2"/>
</dbReference>
<dbReference type="PROSITE" id="PS50262">
    <property type="entry name" value="G_PROTEIN_RECEP_F1_2"/>
    <property type="match status" value="2"/>
</dbReference>
<dbReference type="SUPFAM" id="SSF81321">
    <property type="entry name" value="Family A G protein-coupled receptor-like"/>
    <property type="match status" value="2"/>
</dbReference>
<evidence type="ECO:0000256" key="5">
    <source>
        <dbReference type="SAM" id="Phobius"/>
    </source>
</evidence>
<keyword evidence="2 5" id="KW-0812">Transmembrane</keyword>
<dbReference type="InterPro" id="IPR000276">
    <property type="entry name" value="GPCR_Rhodpsn"/>
</dbReference>
<keyword evidence="3 5" id="KW-1133">Transmembrane helix</keyword>
<reference evidence="7" key="1">
    <citation type="submission" date="2023-03" db="EMBL/GenBank/DDBJ databases">
        <title>Electrophorus voltai genome.</title>
        <authorList>
            <person name="Bian C."/>
        </authorList>
    </citation>
    <scope>NUCLEOTIDE SEQUENCE</scope>
    <source>
        <strain evidence="7">CB-2022</strain>
        <tissue evidence="7">Muscle</tissue>
    </source>
</reference>
<dbReference type="PANTHER" id="PTHR26451:SF974">
    <property type="entry name" value="ODORANT RECEPTOR"/>
    <property type="match status" value="1"/>
</dbReference>
<dbReference type="Pfam" id="PF00001">
    <property type="entry name" value="7tm_1"/>
    <property type="match status" value="2"/>
</dbReference>
<feature type="transmembrane region" description="Helical" evidence="5">
    <location>
        <begin position="534"/>
        <end position="558"/>
    </location>
</feature>
<keyword evidence="4 5" id="KW-0472">Membrane</keyword>
<dbReference type="Proteomes" id="UP001239994">
    <property type="component" value="Unassembled WGS sequence"/>
</dbReference>
<keyword evidence="8" id="KW-1185">Reference proteome</keyword>
<gene>
    <name evidence="7" type="ORF">P4O66_001159</name>
</gene>
<evidence type="ECO:0000256" key="4">
    <source>
        <dbReference type="ARBA" id="ARBA00023136"/>
    </source>
</evidence>
<comment type="subcellular location">
    <subcellularLocation>
        <location evidence="1">Membrane</location>
    </subcellularLocation>
</comment>
<feature type="transmembrane region" description="Helical" evidence="5">
    <location>
        <begin position="134"/>
        <end position="158"/>
    </location>
</feature>
<feature type="domain" description="G-protein coupled receptors family 1 profile" evidence="6">
    <location>
        <begin position="35"/>
        <end position="283"/>
    </location>
</feature>
<evidence type="ECO:0000256" key="1">
    <source>
        <dbReference type="ARBA" id="ARBA00004370"/>
    </source>
</evidence>
<accession>A0AAD8ZAZ8</accession>
<proteinExistence type="predicted"/>
<feature type="transmembrane region" description="Helical" evidence="5">
    <location>
        <begin position="191"/>
        <end position="215"/>
    </location>
</feature>
<feature type="transmembrane region" description="Helical" evidence="5">
    <location>
        <begin position="23"/>
        <end position="44"/>
    </location>
</feature>
<dbReference type="FunFam" id="1.20.1070.10:FF:000096">
    <property type="entry name" value="Odorant receptor 131-2"/>
    <property type="match status" value="2"/>
</dbReference>
<sequence>MNSTRGPQVLSRDPFAIAFTKNFILVGLWFSLSYINATVVATFFSNPAFYEDPRYILFIHTVLNDAVQLTISVALFVVSYIYYTINVSICCIFLLVAVFTTRNTPVSLASMAVERYIAVCLPLRHAQICTVHRTYLLIGLTWFICVVPDVTDLFVTLATEPLTFFQSSVFCLRQNVFKDHMLLYKRQAFDALYFLLVFLTLVYTYLRVLFAARAITVQKASAQRARNTILLHVAQLLMCLLSYVSPSVEVVLNVLFPSYILEMRYANYLIVYIMPRFLSPIIYGVRDQRFLSQAMNSLADPASENLSLPLQSTVAHDSLGAALTKNTVAVLVWLALSVINGSMVSTFCQHSVFNEDPRYIMFIFMVINDTVQLTLVNALYVVSYAFTKIQASVCCPLILTAVLTTRATPLILAGMAMERYISICSPLHYSHICTVRWAILVIGVILALSAVLPLTDLLVALAVENGESIFGAVIFCDHAQLFRARAIYYKNCAVDGIYFSSVALTLLYTYCQILLAARAAAADPASVARARKTVLLHGAQLLLCMQAFVMPSMQALIIQCFPQYSLEIRYVNFLLVYIIPRFLSPMIYGFRDEKFRRYWLRDVARKVHHVVPARYLPNKLR</sequence>
<evidence type="ECO:0000313" key="7">
    <source>
        <dbReference type="EMBL" id="KAK1795666.1"/>
    </source>
</evidence>
<evidence type="ECO:0000256" key="2">
    <source>
        <dbReference type="ARBA" id="ARBA00022692"/>
    </source>
</evidence>
<feature type="transmembrane region" description="Helical" evidence="5">
    <location>
        <begin position="570"/>
        <end position="590"/>
    </location>
</feature>
<organism evidence="7 8">
    <name type="scientific">Electrophorus voltai</name>
    <dbReference type="NCBI Taxonomy" id="2609070"/>
    <lineage>
        <taxon>Eukaryota</taxon>
        <taxon>Metazoa</taxon>
        <taxon>Chordata</taxon>
        <taxon>Craniata</taxon>
        <taxon>Vertebrata</taxon>
        <taxon>Euteleostomi</taxon>
        <taxon>Actinopterygii</taxon>
        <taxon>Neopterygii</taxon>
        <taxon>Teleostei</taxon>
        <taxon>Ostariophysi</taxon>
        <taxon>Gymnotiformes</taxon>
        <taxon>Gymnotoidei</taxon>
        <taxon>Gymnotidae</taxon>
        <taxon>Electrophorus</taxon>
    </lineage>
</organism>
<protein>
    <recommendedName>
        <fullName evidence="6">G-protein coupled receptors family 1 profile domain-containing protein</fullName>
    </recommendedName>
</protein>
<dbReference type="EMBL" id="JAROKS010000015">
    <property type="protein sequence ID" value="KAK1795666.1"/>
    <property type="molecule type" value="Genomic_DNA"/>
</dbReference>
<dbReference type="GO" id="GO:0004984">
    <property type="term" value="F:olfactory receptor activity"/>
    <property type="evidence" value="ECO:0007669"/>
    <property type="project" value="TreeGrafter"/>
</dbReference>
<dbReference type="InterPro" id="IPR017452">
    <property type="entry name" value="GPCR_Rhodpsn_7TM"/>
</dbReference>
<dbReference type="GO" id="GO:0005549">
    <property type="term" value="F:odorant binding"/>
    <property type="evidence" value="ECO:0007669"/>
    <property type="project" value="TreeGrafter"/>
</dbReference>
<dbReference type="Gene3D" id="1.20.1070.10">
    <property type="entry name" value="Rhodopsin 7-helix transmembrane proteins"/>
    <property type="match status" value="2"/>
</dbReference>
<evidence type="ECO:0000256" key="3">
    <source>
        <dbReference type="ARBA" id="ARBA00022989"/>
    </source>
</evidence>
<feature type="transmembrane region" description="Helical" evidence="5">
    <location>
        <begin position="265"/>
        <end position="285"/>
    </location>
</feature>
<feature type="transmembrane region" description="Helical" evidence="5">
    <location>
        <begin position="437"/>
        <end position="463"/>
    </location>
</feature>
<feature type="transmembrane region" description="Helical" evidence="5">
    <location>
        <begin position="81"/>
        <end position="101"/>
    </location>
</feature>
<dbReference type="GO" id="GO:0004930">
    <property type="term" value="F:G protein-coupled receptor activity"/>
    <property type="evidence" value="ECO:0007669"/>
    <property type="project" value="InterPro"/>
</dbReference>
<feature type="transmembrane region" description="Helical" evidence="5">
    <location>
        <begin position="359"/>
        <end position="382"/>
    </location>
</feature>
<feature type="transmembrane region" description="Helical" evidence="5">
    <location>
        <begin position="227"/>
        <end position="245"/>
    </location>
</feature>
<feature type="domain" description="G-protein coupled receptors family 1 profile" evidence="6">
    <location>
        <begin position="339"/>
        <end position="588"/>
    </location>
</feature>
<dbReference type="InterPro" id="IPR052921">
    <property type="entry name" value="GPCR1_Superfamily_Member"/>
</dbReference>
<evidence type="ECO:0000313" key="8">
    <source>
        <dbReference type="Proteomes" id="UP001239994"/>
    </source>
</evidence>
<feature type="transmembrane region" description="Helical" evidence="5">
    <location>
        <begin position="328"/>
        <end position="347"/>
    </location>
</feature>
<evidence type="ECO:0000259" key="6">
    <source>
        <dbReference type="PROSITE" id="PS50262"/>
    </source>
</evidence>
<comment type="caution">
    <text evidence="7">The sequence shown here is derived from an EMBL/GenBank/DDBJ whole genome shotgun (WGS) entry which is preliminary data.</text>
</comment>
<dbReference type="AlphaFoldDB" id="A0AAD8ZAZ8"/>